<dbReference type="RefSeq" id="WP_344047695.1">
    <property type="nucleotide sequence ID" value="NZ_BAAAHG010000006.1"/>
</dbReference>
<keyword evidence="2" id="KW-1185">Reference proteome</keyword>
<evidence type="ECO:0000313" key="1">
    <source>
        <dbReference type="EMBL" id="GAA0907089.1"/>
    </source>
</evidence>
<proteinExistence type="predicted"/>
<protein>
    <recommendedName>
        <fullName evidence="3">Immunity protein 49</fullName>
    </recommendedName>
</protein>
<dbReference type="EMBL" id="BAAAHG010000006">
    <property type="protein sequence ID" value="GAA0907089.1"/>
    <property type="molecule type" value="Genomic_DNA"/>
</dbReference>
<gene>
    <name evidence="1" type="ORF">GCM10009549_12740</name>
</gene>
<reference evidence="1 2" key="1">
    <citation type="journal article" date="2019" name="Int. J. Syst. Evol. Microbiol.">
        <title>The Global Catalogue of Microorganisms (GCM) 10K type strain sequencing project: providing services to taxonomists for standard genome sequencing and annotation.</title>
        <authorList>
            <consortium name="The Broad Institute Genomics Platform"/>
            <consortium name="The Broad Institute Genome Sequencing Center for Infectious Disease"/>
            <person name="Wu L."/>
            <person name="Ma J."/>
        </authorList>
    </citation>
    <scope>NUCLEOTIDE SEQUENCE [LARGE SCALE GENOMIC DNA]</scope>
    <source>
        <strain evidence="1 2">JCM 10673</strain>
    </source>
</reference>
<organism evidence="1 2">
    <name type="scientific">Streptomyces thermoalcalitolerans</name>
    <dbReference type="NCBI Taxonomy" id="65605"/>
    <lineage>
        <taxon>Bacteria</taxon>
        <taxon>Bacillati</taxon>
        <taxon>Actinomycetota</taxon>
        <taxon>Actinomycetes</taxon>
        <taxon>Kitasatosporales</taxon>
        <taxon>Streptomycetaceae</taxon>
        <taxon>Streptomyces</taxon>
    </lineage>
</organism>
<accession>A0ABN1NGY1</accession>
<evidence type="ECO:0008006" key="3">
    <source>
        <dbReference type="Google" id="ProtNLM"/>
    </source>
</evidence>
<comment type="caution">
    <text evidence="1">The sequence shown here is derived from an EMBL/GenBank/DDBJ whole genome shotgun (WGS) entry which is preliminary data.</text>
</comment>
<dbReference type="Proteomes" id="UP001501005">
    <property type="component" value="Unassembled WGS sequence"/>
</dbReference>
<sequence length="286" mass="31926">MTVYVPRHEFPLEGAEVRAEKLDRNARERIGGLERSPDGFNMALGTSLLAAQTHCATDPRAAQLPTWEAWVTAMQVGSALFTAATATEETVSCRIADKPRTIRAVGPRRYTDAGNWLTAFWLAVICREQERMTRLLHVPLPLLRASGAVFDDYIYAWVEALQVAWRQGGDLGELLSAAMGGTAPDSLRVADPELVLKVLYPPINLFCRYLTRQHEEFNEALYDALRWHKEYWNGNEERRGSSSGLVALGPLAVACLAHDAGFPIEVESEYLPKHLLTGSWLNEFET</sequence>
<dbReference type="Pfam" id="PF15575">
    <property type="entry name" value="Imm49"/>
    <property type="match status" value="1"/>
</dbReference>
<evidence type="ECO:0000313" key="2">
    <source>
        <dbReference type="Proteomes" id="UP001501005"/>
    </source>
</evidence>
<dbReference type="InterPro" id="IPR029074">
    <property type="entry name" value="Imm49"/>
</dbReference>
<name>A0ABN1NGY1_9ACTN</name>